<dbReference type="Pfam" id="PF05698">
    <property type="entry name" value="Trigger_C"/>
    <property type="match status" value="1"/>
</dbReference>
<keyword evidence="4" id="KW-0132">Cell division</keyword>
<dbReference type="RefSeq" id="WP_106988778.1">
    <property type="nucleotide sequence ID" value="NZ_DAWBWI010000066.1"/>
</dbReference>
<dbReference type="InterPro" id="IPR046357">
    <property type="entry name" value="PPIase_dom_sf"/>
</dbReference>
<evidence type="ECO:0000256" key="10">
    <source>
        <dbReference type="PROSITE-ProRule" id="PRU00277"/>
    </source>
</evidence>
<accession>A0A2T3FM09</accession>
<dbReference type="InterPro" id="IPR001179">
    <property type="entry name" value="PPIase_FKBP_dom"/>
</dbReference>
<evidence type="ECO:0000256" key="8">
    <source>
        <dbReference type="ARBA" id="ARBA00023306"/>
    </source>
</evidence>
<dbReference type="GO" id="GO:0006457">
    <property type="term" value="P:protein folding"/>
    <property type="evidence" value="ECO:0007669"/>
    <property type="project" value="InterPro"/>
</dbReference>
<protein>
    <recommendedName>
        <fullName evidence="10">peptidylprolyl isomerase</fullName>
        <ecNumber evidence="10">5.2.1.8</ecNumber>
    </recommendedName>
</protein>
<reference evidence="12" key="3">
    <citation type="submission" date="2021-10" db="EMBL/GenBank/DDBJ databases">
        <title>Collection of gut derived symbiotic bacterial strains cultured from healthy donors.</title>
        <authorList>
            <person name="Lin H."/>
            <person name="Littmann E."/>
            <person name="Kohout C."/>
            <person name="Pamer E.G."/>
        </authorList>
    </citation>
    <scope>NUCLEOTIDE SEQUENCE</scope>
    <source>
        <strain evidence="12">DFI.4.48</strain>
    </source>
</reference>
<name>A0A2T3FM09_9FIRM</name>
<dbReference type="Gene3D" id="3.10.50.40">
    <property type="match status" value="1"/>
</dbReference>
<dbReference type="EMBL" id="JAJDKZ010000008">
    <property type="protein sequence ID" value="MCB8609813.1"/>
    <property type="molecule type" value="Genomic_DNA"/>
</dbReference>
<dbReference type="GeneID" id="77471819"/>
<dbReference type="GO" id="GO:0003755">
    <property type="term" value="F:peptidyl-prolyl cis-trans isomerase activity"/>
    <property type="evidence" value="ECO:0007669"/>
    <property type="project" value="UniProtKB-KW"/>
</dbReference>
<keyword evidence="6" id="KW-0143">Chaperone</keyword>
<evidence type="ECO:0000256" key="7">
    <source>
        <dbReference type="ARBA" id="ARBA00023235"/>
    </source>
</evidence>
<dbReference type="SUPFAM" id="SSF109998">
    <property type="entry name" value="Triger factor/SurA peptide-binding domain-like"/>
    <property type="match status" value="1"/>
</dbReference>
<gene>
    <name evidence="13" type="primary">tig</name>
    <name evidence="13" type="ORF">C7U55_12070</name>
    <name evidence="12" type="ORF">LJD69_04295</name>
</gene>
<dbReference type="InterPro" id="IPR005215">
    <property type="entry name" value="Trig_fac"/>
</dbReference>
<dbReference type="SUPFAM" id="SSF54534">
    <property type="entry name" value="FKBP-like"/>
    <property type="match status" value="1"/>
</dbReference>
<dbReference type="GO" id="GO:0015031">
    <property type="term" value="P:protein transport"/>
    <property type="evidence" value="ECO:0007669"/>
    <property type="project" value="InterPro"/>
</dbReference>
<feature type="domain" description="PPIase FKBP-type" evidence="11">
    <location>
        <begin position="52"/>
        <end position="134"/>
    </location>
</feature>
<dbReference type="Gene3D" id="1.10.3120.10">
    <property type="entry name" value="Trigger factor, C-terminal domain"/>
    <property type="match status" value="1"/>
</dbReference>
<dbReference type="GO" id="GO:0051301">
    <property type="term" value="P:cell division"/>
    <property type="evidence" value="ECO:0007669"/>
    <property type="project" value="UniProtKB-KW"/>
</dbReference>
<evidence type="ECO:0000313" key="12">
    <source>
        <dbReference type="EMBL" id="MCB8609813.1"/>
    </source>
</evidence>
<comment type="caution">
    <text evidence="13">The sequence shown here is derived from an EMBL/GenBank/DDBJ whole genome shotgun (WGS) entry which is preliminary data.</text>
</comment>
<dbReference type="Proteomes" id="UP000241201">
    <property type="component" value="Unassembled WGS sequence"/>
</dbReference>
<dbReference type="Proteomes" id="UP001198439">
    <property type="component" value="Unassembled WGS sequence"/>
</dbReference>
<dbReference type="AlphaFoldDB" id="A0A2T3FM09"/>
<sequence>MSKVIKLGNYKGIEFKVEKVPVSDEEVEQQIQMILAQSSQTEEKDGDTVENGDIATIDFVGLKDDVAFEGGTGNDYDLEIGSGSFIPGFEDQMIGMKVNETRDLNLTFPENYQAAELAGQDVVFKVTVKKLSVKKDAELNDAFVEGLGVPEIKTVEDLKAYINEGLQQQHDQQYETQKENTIFDAFMADSEVELDDDAIDEALDRQMSYMANQMMAQGIQLDQYLQMTGMDEEKLREQMKPSATQQAKLEALIDEIIAVEKIVVTEEVLDEQLNMVGQANQMTKEQVLEKIDLEGFKRDLSRMQASRLIVNNAVEK</sequence>
<evidence type="ECO:0000256" key="2">
    <source>
        <dbReference type="ARBA" id="ARBA00004496"/>
    </source>
</evidence>
<comment type="subcellular location">
    <subcellularLocation>
        <location evidence="2">Cytoplasm</location>
    </subcellularLocation>
</comment>
<dbReference type="GO" id="GO:0005737">
    <property type="term" value="C:cytoplasm"/>
    <property type="evidence" value="ECO:0007669"/>
    <property type="project" value="UniProtKB-SubCell"/>
</dbReference>
<dbReference type="EC" id="5.2.1.8" evidence="10"/>
<evidence type="ECO:0000313" key="13">
    <source>
        <dbReference type="EMBL" id="PST36314.1"/>
    </source>
</evidence>
<keyword evidence="14" id="KW-1185">Reference proteome</keyword>
<evidence type="ECO:0000313" key="14">
    <source>
        <dbReference type="Proteomes" id="UP000241201"/>
    </source>
</evidence>
<keyword evidence="5 10" id="KW-0697">Rotamase</keyword>
<dbReference type="FunFam" id="3.10.50.40:FF:000001">
    <property type="entry name" value="Trigger factor"/>
    <property type="match status" value="1"/>
</dbReference>
<dbReference type="InterPro" id="IPR027304">
    <property type="entry name" value="Trigger_fact/SurA_dom_sf"/>
</dbReference>
<comment type="function">
    <text evidence="9">Involved in protein export. Acts as a chaperone by maintaining the newly synthesized protein in an open conformation. Functions as a peptidyl-prolyl cis-trans isomerase.</text>
</comment>
<dbReference type="PROSITE" id="PS50059">
    <property type="entry name" value="FKBP_PPIASE"/>
    <property type="match status" value="1"/>
</dbReference>
<evidence type="ECO:0000256" key="3">
    <source>
        <dbReference type="ARBA" id="ARBA00005464"/>
    </source>
</evidence>
<reference evidence="14" key="1">
    <citation type="submission" date="2018-03" db="EMBL/GenBank/DDBJ databases">
        <title>Lachnoclostridium SNUG30370 gen.nov., sp.nov., isolated from human faeces.</title>
        <authorList>
            <person name="Seo B."/>
            <person name="Jeon K."/>
            <person name="Ko G."/>
        </authorList>
    </citation>
    <scope>NUCLEOTIDE SEQUENCE [LARGE SCALE GENOMIC DNA]</scope>
    <source>
        <strain evidence="14">SNUG30370</strain>
    </source>
</reference>
<dbReference type="EMBL" id="PYLP01000024">
    <property type="protein sequence ID" value="PST36314.1"/>
    <property type="molecule type" value="Genomic_DNA"/>
</dbReference>
<comment type="similarity">
    <text evidence="3">Belongs to the FKBP-type PPIase family. Tig subfamily.</text>
</comment>
<reference evidence="13" key="2">
    <citation type="journal article" date="2019" name="Int. J. Syst. Evol. Microbiol.">
        <title>Faecalibacillus intestinalis gen. nov., sp. nov. and Faecalibacillus faecis sp. nov., isolated from human faeces.</title>
        <authorList>
            <person name="Seo B."/>
            <person name="Jeon K."/>
            <person name="Baek I."/>
            <person name="Lee Y.M."/>
            <person name="Baek K."/>
            <person name="Ko G."/>
        </authorList>
    </citation>
    <scope>NUCLEOTIDE SEQUENCE</scope>
    <source>
        <strain evidence="13">SNUG30370</strain>
    </source>
</reference>
<dbReference type="InterPro" id="IPR008880">
    <property type="entry name" value="Trigger_fac_C"/>
</dbReference>
<dbReference type="InterPro" id="IPR037041">
    <property type="entry name" value="Trigger_fac_C_sf"/>
</dbReference>
<proteinExistence type="inferred from homology"/>
<dbReference type="NCBIfam" id="TIGR00115">
    <property type="entry name" value="tig"/>
    <property type="match status" value="1"/>
</dbReference>
<keyword evidence="7 10" id="KW-0413">Isomerase</keyword>
<evidence type="ECO:0000256" key="4">
    <source>
        <dbReference type="ARBA" id="ARBA00022618"/>
    </source>
</evidence>
<evidence type="ECO:0000256" key="6">
    <source>
        <dbReference type="ARBA" id="ARBA00023186"/>
    </source>
</evidence>
<dbReference type="Pfam" id="PF00254">
    <property type="entry name" value="FKBP_C"/>
    <property type="match status" value="1"/>
</dbReference>
<evidence type="ECO:0000256" key="5">
    <source>
        <dbReference type="ARBA" id="ARBA00023110"/>
    </source>
</evidence>
<organism evidence="13 14">
    <name type="scientific">Faecalibacillus faecis</name>
    <dbReference type="NCBI Taxonomy" id="1982628"/>
    <lineage>
        <taxon>Bacteria</taxon>
        <taxon>Bacillati</taxon>
        <taxon>Bacillota</taxon>
        <taxon>Erysipelotrichia</taxon>
        <taxon>Erysipelotrichales</taxon>
        <taxon>Coprobacillaceae</taxon>
        <taxon>Faecalibacillus</taxon>
    </lineage>
</organism>
<evidence type="ECO:0000256" key="9">
    <source>
        <dbReference type="ARBA" id="ARBA00024849"/>
    </source>
</evidence>
<evidence type="ECO:0000256" key="1">
    <source>
        <dbReference type="ARBA" id="ARBA00000971"/>
    </source>
</evidence>
<keyword evidence="8" id="KW-0131">Cell cycle</keyword>
<evidence type="ECO:0000259" key="11">
    <source>
        <dbReference type="PROSITE" id="PS50059"/>
    </source>
</evidence>
<comment type="catalytic activity">
    <reaction evidence="1 10">
        <text>[protein]-peptidylproline (omega=180) = [protein]-peptidylproline (omega=0)</text>
        <dbReference type="Rhea" id="RHEA:16237"/>
        <dbReference type="Rhea" id="RHEA-COMP:10747"/>
        <dbReference type="Rhea" id="RHEA-COMP:10748"/>
        <dbReference type="ChEBI" id="CHEBI:83833"/>
        <dbReference type="ChEBI" id="CHEBI:83834"/>
        <dbReference type="EC" id="5.2.1.8"/>
    </reaction>
</comment>